<dbReference type="RefSeq" id="WP_012959521.1">
    <property type="nucleotide sequence ID" value="NZ_CP117835.1"/>
</dbReference>
<dbReference type="EMBL" id="JAWJAY010000001">
    <property type="protein sequence ID" value="MDV2885403.1"/>
    <property type="molecule type" value="Genomic_DNA"/>
</dbReference>
<sequence>MKLLARVVIMIYFFLVIYPANGVAGQIDLESISIKPLYRSLPIEVISGTSEPHISLSYSLRENDVFIDCVIRGVVVTEEKEGALHQDAEGHYRLYINDEHAATLFTNSFVIEGLPRGEHTIRVVLVKNDRTPYGSEDSVTITL</sequence>
<organism evidence="1 2">
    <name type="scientific">Alkalihalophilus pseudofirmus</name>
    <name type="common">Bacillus pseudofirmus</name>
    <dbReference type="NCBI Taxonomy" id="79885"/>
    <lineage>
        <taxon>Bacteria</taxon>
        <taxon>Bacillati</taxon>
        <taxon>Bacillota</taxon>
        <taxon>Bacilli</taxon>
        <taxon>Bacillales</taxon>
        <taxon>Bacillaceae</taxon>
        <taxon>Alkalihalophilus</taxon>
    </lineage>
</organism>
<protein>
    <submittedName>
        <fullName evidence="1">Uncharacterized protein</fullName>
    </submittedName>
</protein>
<dbReference type="AlphaFoldDB" id="A0AAJ2NN38"/>
<evidence type="ECO:0000313" key="1">
    <source>
        <dbReference type="EMBL" id="MDV2885403.1"/>
    </source>
</evidence>
<comment type="caution">
    <text evidence="1">The sequence shown here is derived from an EMBL/GenBank/DDBJ whole genome shotgun (WGS) entry which is preliminary data.</text>
</comment>
<accession>A0AAJ2NN38</accession>
<proteinExistence type="predicted"/>
<name>A0AAJ2NN38_ALKPS</name>
<reference evidence="1" key="1">
    <citation type="submission" date="2023-10" db="EMBL/GenBank/DDBJ databases">
        <title>Screening of Alkalihalophilus pseudofirmusBZ-TG-HK211 and Its Alleviation of Salt Stress on Rapeseed Growth.</title>
        <authorList>
            <person name="Zhao B."/>
            <person name="Guo T."/>
        </authorList>
    </citation>
    <scope>NUCLEOTIDE SEQUENCE</scope>
    <source>
        <strain evidence="1">BZ-TG-HK211</strain>
    </source>
</reference>
<dbReference type="Proteomes" id="UP001285636">
    <property type="component" value="Unassembled WGS sequence"/>
</dbReference>
<gene>
    <name evidence="1" type="ORF">RYX45_09415</name>
</gene>
<evidence type="ECO:0000313" key="2">
    <source>
        <dbReference type="Proteomes" id="UP001285636"/>
    </source>
</evidence>